<keyword evidence="1" id="KW-0812">Transmembrane</keyword>
<feature type="transmembrane region" description="Helical" evidence="1">
    <location>
        <begin position="125"/>
        <end position="144"/>
    </location>
</feature>
<comment type="caution">
    <text evidence="2">The sequence shown here is derived from an EMBL/GenBank/DDBJ whole genome shotgun (WGS) entry which is preliminary data.</text>
</comment>
<feature type="transmembrane region" description="Helical" evidence="1">
    <location>
        <begin position="23"/>
        <end position="45"/>
    </location>
</feature>
<evidence type="ECO:0000256" key="1">
    <source>
        <dbReference type="SAM" id="Phobius"/>
    </source>
</evidence>
<protein>
    <submittedName>
        <fullName evidence="2">Uncharacterized protein</fullName>
    </submittedName>
</protein>
<reference evidence="2 3" key="1">
    <citation type="submission" date="2016-07" db="EMBL/GenBank/DDBJ databases">
        <title>Pervasive Adenine N6-methylation of Active Genes in Fungi.</title>
        <authorList>
            <consortium name="DOE Joint Genome Institute"/>
            <person name="Mondo S.J."/>
            <person name="Dannebaum R.O."/>
            <person name="Kuo R.C."/>
            <person name="Labutti K."/>
            <person name="Haridas S."/>
            <person name="Kuo A."/>
            <person name="Salamov A."/>
            <person name="Ahrendt S.R."/>
            <person name="Lipzen A."/>
            <person name="Sullivan W."/>
            <person name="Andreopoulos W.B."/>
            <person name="Clum A."/>
            <person name="Lindquist E."/>
            <person name="Daum C."/>
            <person name="Ramamoorthy G.K."/>
            <person name="Gryganskyi A."/>
            <person name="Culley D."/>
            <person name="Magnuson J.K."/>
            <person name="James T.Y."/>
            <person name="O'Malley M.A."/>
            <person name="Stajich J.E."/>
            <person name="Spatafora J.W."/>
            <person name="Visel A."/>
            <person name="Grigoriev I.V."/>
        </authorList>
    </citation>
    <scope>NUCLEOTIDE SEQUENCE [LARGE SCALE GENOMIC DNA]</scope>
    <source>
        <strain evidence="2 3">62-1032</strain>
    </source>
</reference>
<dbReference type="EMBL" id="MCGR01000020">
    <property type="protein sequence ID" value="ORY82985.1"/>
    <property type="molecule type" value="Genomic_DNA"/>
</dbReference>
<sequence length="183" mass="19634">MLIFTWASSPPHPPPPAHPPHPALALALPVLLSLLLLVQALSWAIQAARSSHTTSPHPNHSDEAHRHLLPQQQPSEPSEEHDARTAAKRTGLELSKTLLCAVMWGVCLMKIVGRPVGAWEGVLDGGVGGVAIYIAVVSFASLIWTEWAQVVRRQQIILFGALVLVLGLKDVSCISLARSPASN</sequence>
<keyword evidence="1" id="KW-0472">Membrane</keyword>
<dbReference type="AlphaFoldDB" id="A0A1Y2FJM1"/>
<keyword evidence="1" id="KW-1133">Transmembrane helix</keyword>
<name>A0A1Y2FJM1_9BASI</name>
<evidence type="ECO:0000313" key="3">
    <source>
        <dbReference type="Proteomes" id="UP000193467"/>
    </source>
</evidence>
<dbReference type="InParanoid" id="A0A1Y2FJM1"/>
<dbReference type="Proteomes" id="UP000193467">
    <property type="component" value="Unassembled WGS sequence"/>
</dbReference>
<evidence type="ECO:0000313" key="2">
    <source>
        <dbReference type="EMBL" id="ORY82985.1"/>
    </source>
</evidence>
<proteinExistence type="predicted"/>
<keyword evidence="3" id="KW-1185">Reference proteome</keyword>
<accession>A0A1Y2FJM1</accession>
<gene>
    <name evidence="2" type="ORF">BCR35DRAFT_79985</name>
</gene>
<feature type="transmembrane region" description="Helical" evidence="1">
    <location>
        <begin position="94"/>
        <end position="113"/>
    </location>
</feature>
<organism evidence="2 3">
    <name type="scientific">Leucosporidium creatinivorum</name>
    <dbReference type="NCBI Taxonomy" id="106004"/>
    <lineage>
        <taxon>Eukaryota</taxon>
        <taxon>Fungi</taxon>
        <taxon>Dikarya</taxon>
        <taxon>Basidiomycota</taxon>
        <taxon>Pucciniomycotina</taxon>
        <taxon>Microbotryomycetes</taxon>
        <taxon>Leucosporidiales</taxon>
        <taxon>Leucosporidium</taxon>
    </lineage>
</organism>
<feature type="transmembrane region" description="Helical" evidence="1">
    <location>
        <begin position="156"/>
        <end position="177"/>
    </location>
</feature>